<name>A0A2P2P7D0_RHIMU</name>
<reference evidence="1" key="1">
    <citation type="submission" date="2018-02" db="EMBL/GenBank/DDBJ databases">
        <title>Rhizophora mucronata_Transcriptome.</title>
        <authorList>
            <person name="Meera S.P."/>
            <person name="Sreeshan A."/>
            <person name="Augustine A."/>
        </authorList>
    </citation>
    <scope>NUCLEOTIDE SEQUENCE</scope>
    <source>
        <tissue evidence="1">Leaf</tissue>
    </source>
</reference>
<evidence type="ECO:0000313" key="1">
    <source>
        <dbReference type="EMBL" id="MBX50666.1"/>
    </source>
</evidence>
<protein>
    <submittedName>
        <fullName evidence="1">Uncharacterized protein</fullName>
    </submittedName>
</protein>
<sequence>MFKYPRAVLDLSATIFFS</sequence>
<organism evidence="1">
    <name type="scientific">Rhizophora mucronata</name>
    <name type="common">Asiatic mangrove</name>
    <dbReference type="NCBI Taxonomy" id="61149"/>
    <lineage>
        <taxon>Eukaryota</taxon>
        <taxon>Viridiplantae</taxon>
        <taxon>Streptophyta</taxon>
        <taxon>Embryophyta</taxon>
        <taxon>Tracheophyta</taxon>
        <taxon>Spermatophyta</taxon>
        <taxon>Magnoliopsida</taxon>
        <taxon>eudicotyledons</taxon>
        <taxon>Gunneridae</taxon>
        <taxon>Pentapetalae</taxon>
        <taxon>rosids</taxon>
        <taxon>fabids</taxon>
        <taxon>Malpighiales</taxon>
        <taxon>Rhizophoraceae</taxon>
        <taxon>Rhizophora</taxon>
    </lineage>
</organism>
<dbReference type="AlphaFoldDB" id="A0A2P2P7D0"/>
<dbReference type="EMBL" id="GGEC01070182">
    <property type="protein sequence ID" value="MBX50666.1"/>
    <property type="molecule type" value="Transcribed_RNA"/>
</dbReference>
<accession>A0A2P2P7D0</accession>
<proteinExistence type="predicted"/>